<dbReference type="GO" id="GO:0005524">
    <property type="term" value="F:ATP binding"/>
    <property type="evidence" value="ECO:0007669"/>
    <property type="project" value="UniProtKB-KW"/>
</dbReference>
<dbReference type="PANTHER" id="PTHR43071:SF1">
    <property type="entry name" value="2-AMINO-4-HYDROXY-6-HYDROXYMETHYLDIHYDROPTERIDINE PYROPHOSPHOKINASE"/>
    <property type="match status" value="1"/>
</dbReference>
<evidence type="ECO:0000256" key="7">
    <source>
        <dbReference type="ARBA" id="ARBA00022777"/>
    </source>
</evidence>
<evidence type="ECO:0000313" key="15">
    <source>
        <dbReference type="Proteomes" id="UP000764045"/>
    </source>
</evidence>
<evidence type="ECO:0000256" key="1">
    <source>
        <dbReference type="ARBA" id="ARBA00005051"/>
    </source>
</evidence>
<keyword evidence="5 14" id="KW-0808">Transferase</keyword>
<evidence type="ECO:0000256" key="9">
    <source>
        <dbReference type="ARBA" id="ARBA00022909"/>
    </source>
</evidence>
<keyword evidence="9" id="KW-0289">Folate biosynthesis</keyword>
<dbReference type="Proteomes" id="UP000764045">
    <property type="component" value="Unassembled WGS sequence"/>
</dbReference>
<feature type="domain" description="7,8-dihydro-6-hydroxymethylpterin-pyrophosphokinase" evidence="13">
    <location>
        <begin position="7"/>
        <end position="135"/>
    </location>
</feature>
<dbReference type="CDD" id="cd00483">
    <property type="entry name" value="HPPK"/>
    <property type="match status" value="1"/>
</dbReference>
<dbReference type="GO" id="GO:0003848">
    <property type="term" value="F:2-amino-4-hydroxy-6-hydroxymethyldihydropteridine diphosphokinase activity"/>
    <property type="evidence" value="ECO:0007669"/>
    <property type="project" value="UniProtKB-EC"/>
</dbReference>
<dbReference type="NCBIfam" id="TIGR01498">
    <property type="entry name" value="folK"/>
    <property type="match status" value="1"/>
</dbReference>
<comment type="caution">
    <text evidence="14">The sequence shown here is derived from an EMBL/GenBank/DDBJ whole genome shotgun (WGS) entry which is preliminary data.</text>
</comment>
<dbReference type="Pfam" id="PF01288">
    <property type="entry name" value="HPPK"/>
    <property type="match status" value="1"/>
</dbReference>
<dbReference type="PANTHER" id="PTHR43071">
    <property type="entry name" value="2-AMINO-4-HYDROXY-6-HYDROXYMETHYLDIHYDROPTERIDINE PYROPHOSPHOKINASE"/>
    <property type="match status" value="1"/>
</dbReference>
<dbReference type="EC" id="2.7.6.3" evidence="3"/>
<comment type="similarity">
    <text evidence="2">Belongs to the HPPK family.</text>
</comment>
<evidence type="ECO:0000256" key="6">
    <source>
        <dbReference type="ARBA" id="ARBA00022741"/>
    </source>
</evidence>
<dbReference type="SUPFAM" id="SSF55083">
    <property type="entry name" value="6-hydroxymethyl-7,8-dihydropterin pyrophosphokinase, HPPK"/>
    <property type="match status" value="1"/>
</dbReference>
<keyword evidence="6" id="KW-0547">Nucleotide-binding</keyword>
<evidence type="ECO:0000256" key="4">
    <source>
        <dbReference type="ARBA" id="ARBA00016218"/>
    </source>
</evidence>
<evidence type="ECO:0000259" key="13">
    <source>
        <dbReference type="Pfam" id="PF01288"/>
    </source>
</evidence>
<dbReference type="AlphaFoldDB" id="A0A938WME6"/>
<dbReference type="InterPro" id="IPR035907">
    <property type="entry name" value="Hppk_sf"/>
</dbReference>
<proteinExistence type="inferred from homology"/>
<keyword evidence="8" id="KW-0067">ATP-binding</keyword>
<name>A0A938WME6_9BACT</name>
<sequence length="138" mass="15652">MAFHDVYLGLGANIGDRAKTLAAATDRIGELVGEVVGRSALYETEPWGFESDHMFVNYVVHCRTALSPRQVLEQTQLIERELGRRRKSVGGCYADRPIDIDILLYDDITVDEPDLKIPHPLMHERDFVMMPLNEILGR</sequence>
<evidence type="ECO:0000313" key="14">
    <source>
        <dbReference type="EMBL" id="MBM6661468.1"/>
    </source>
</evidence>
<evidence type="ECO:0000256" key="12">
    <source>
        <dbReference type="ARBA" id="ARBA00033413"/>
    </source>
</evidence>
<comment type="pathway">
    <text evidence="1">Cofactor biosynthesis; tetrahydrofolate biosynthesis; 2-amino-4-hydroxy-6-hydroxymethyl-7,8-dihydropteridine diphosphate from 7,8-dihydroneopterin triphosphate: step 4/4.</text>
</comment>
<dbReference type="GO" id="GO:0016301">
    <property type="term" value="F:kinase activity"/>
    <property type="evidence" value="ECO:0007669"/>
    <property type="project" value="UniProtKB-KW"/>
</dbReference>
<keyword evidence="15" id="KW-1185">Reference proteome</keyword>
<evidence type="ECO:0000256" key="10">
    <source>
        <dbReference type="ARBA" id="ARBA00029409"/>
    </source>
</evidence>
<evidence type="ECO:0000256" key="5">
    <source>
        <dbReference type="ARBA" id="ARBA00022679"/>
    </source>
</evidence>
<evidence type="ECO:0000256" key="11">
    <source>
        <dbReference type="ARBA" id="ARBA00029766"/>
    </source>
</evidence>
<organism evidence="14 15">
    <name type="scientific">Marseilla massiliensis</name>
    <dbReference type="NCBI Taxonomy" id="1841864"/>
    <lineage>
        <taxon>Bacteria</taxon>
        <taxon>Pseudomonadati</taxon>
        <taxon>Bacteroidota</taxon>
        <taxon>Bacteroidia</taxon>
        <taxon>Bacteroidales</taxon>
        <taxon>Prevotellaceae</taxon>
        <taxon>Marseilla</taxon>
    </lineage>
</organism>
<reference evidence="14 15" key="1">
    <citation type="journal article" date="2021" name="Sci. Rep.">
        <title>The distribution of antibiotic resistance genes in chicken gut microbiota commensals.</title>
        <authorList>
            <person name="Juricova H."/>
            <person name="Matiasovicova J."/>
            <person name="Kubasova T."/>
            <person name="Cejkova D."/>
            <person name="Rychlik I."/>
        </authorList>
    </citation>
    <scope>NUCLEOTIDE SEQUENCE [LARGE SCALE GENOMIC DNA]</scope>
    <source>
        <strain evidence="14 15">An819</strain>
    </source>
</reference>
<dbReference type="EMBL" id="JACJJL010000009">
    <property type="protein sequence ID" value="MBM6661468.1"/>
    <property type="molecule type" value="Genomic_DNA"/>
</dbReference>
<accession>A0A938WME6</accession>
<dbReference type="InterPro" id="IPR000550">
    <property type="entry name" value="Hppk"/>
</dbReference>
<evidence type="ECO:0000256" key="2">
    <source>
        <dbReference type="ARBA" id="ARBA00005810"/>
    </source>
</evidence>
<evidence type="ECO:0000256" key="3">
    <source>
        <dbReference type="ARBA" id="ARBA00013253"/>
    </source>
</evidence>
<keyword evidence="7" id="KW-0418">Kinase</keyword>
<gene>
    <name evidence="14" type="primary">folK</name>
    <name evidence="14" type="ORF">H6B30_06835</name>
</gene>
<evidence type="ECO:0000256" key="8">
    <source>
        <dbReference type="ARBA" id="ARBA00022840"/>
    </source>
</evidence>
<comment type="function">
    <text evidence="10">Catalyzes the transfer of pyrophosphate from adenosine triphosphate (ATP) to 6-hydroxymethyl-7,8-dihydropterin, an enzymatic step in folate biosynthesis pathway.</text>
</comment>
<protein>
    <recommendedName>
        <fullName evidence="4">2-amino-4-hydroxy-6-hydroxymethyldihydropteridine pyrophosphokinase</fullName>
        <ecNumber evidence="3">2.7.6.3</ecNumber>
    </recommendedName>
    <alternativeName>
        <fullName evidence="11">6-hydroxymethyl-7,8-dihydropterin pyrophosphokinase</fullName>
    </alternativeName>
    <alternativeName>
        <fullName evidence="12">7,8-dihydro-6-hydroxymethylpterin-pyrophosphokinase</fullName>
    </alternativeName>
</protein>
<dbReference type="GO" id="GO:0046656">
    <property type="term" value="P:folic acid biosynthetic process"/>
    <property type="evidence" value="ECO:0007669"/>
    <property type="project" value="UniProtKB-KW"/>
</dbReference>
<dbReference type="Gene3D" id="3.30.70.560">
    <property type="entry name" value="7,8-Dihydro-6-hydroxymethylpterin-pyrophosphokinase HPPK"/>
    <property type="match status" value="1"/>
</dbReference>